<sequence length="101" mass="11625">MEWLSKKNQLSTVFISFGSENYLSKDQTIEIAKRLEAGDVNFIWVARFPPGERVSIEVLPNGFLDRVKDRDDFGGMGSADSNFSTSEYQGFFESLWHEHRN</sequence>
<protein>
    <submittedName>
        <fullName evidence="1">Flavonol 3-O-glucosyltransferase UGT89B1</fullName>
    </submittedName>
</protein>
<evidence type="ECO:0000313" key="1">
    <source>
        <dbReference type="EMBL" id="KAL0348769.1"/>
    </source>
</evidence>
<dbReference type="GO" id="GO:1901135">
    <property type="term" value="P:carbohydrate derivative metabolic process"/>
    <property type="evidence" value="ECO:0007669"/>
    <property type="project" value="UniProtKB-ARBA"/>
</dbReference>
<dbReference type="Gene3D" id="3.40.50.2000">
    <property type="entry name" value="Glycogen Phosphorylase B"/>
    <property type="match status" value="1"/>
</dbReference>
<dbReference type="PANTHER" id="PTHR48044:SF82">
    <property type="entry name" value="GLYCOSYLTRANSFERASE"/>
    <property type="match status" value="1"/>
</dbReference>
<dbReference type="AlphaFoldDB" id="A0AAW2NYF5"/>
<reference evidence="1" key="1">
    <citation type="submission" date="2020-06" db="EMBL/GenBank/DDBJ databases">
        <authorList>
            <person name="Li T."/>
            <person name="Hu X."/>
            <person name="Zhang T."/>
            <person name="Song X."/>
            <person name="Zhang H."/>
            <person name="Dai N."/>
            <person name="Sheng W."/>
            <person name="Hou X."/>
            <person name="Wei L."/>
        </authorList>
    </citation>
    <scope>NUCLEOTIDE SEQUENCE</scope>
    <source>
        <strain evidence="1">G01</strain>
        <tissue evidence="1">Leaf</tissue>
    </source>
</reference>
<dbReference type="GO" id="GO:0008194">
    <property type="term" value="F:UDP-glycosyltransferase activity"/>
    <property type="evidence" value="ECO:0007669"/>
    <property type="project" value="UniProtKB-ARBA"/>
</dbReference>
<accession>A0AAW2NYF5</accession>
<dbReference type="SUPFAM" id="SSF53756">
    <property type="entry name" value="UDP-Glycosyltransferase/glycogen phosphorylase"/>
    <property type="match status" value="1"/>
</dbReference>
<proteinExistence type="predicted"/>
<organism evidence="1">
    <name type="scientific">Sesamum angustifolium</name>
    <dbReference type="NCBI Taxonomy" id="2727405"/>
    <lineage>
        <taxon>Eukaryota</taxon>
        <taxon>Viridiplantae</taxon>
        <taxon>Streptophyta</taxon>
        <taxon>Embryophyta</taxon>
        <taxon>Tracheophyta</taxon>
        <taxon>Spermatophyta</taxon>
        <taxon>Magnoliopsida</taxon>
        <taxon>eudicotyledons</taxon>
        <taxon>Gunneridae</taxon>
        <taxon>Pentapetalae</taxon>
        <taxon>asterids</taxon>
        <taxon>lamiids</taxon>
        <taxon>Lamiales</taxon>
        <taxon>Pedaliaceae</taxon>
        <taxon>Sesamum</taxon>
    </lineage>
</organism>
<dbReference type="PANTHER" id="PTHR48044">
    <property type="entry name" value="GLYCOSYLTRANSFERASE"/>
    <property type="match status" value="1"/>
</dbReference>
<gene>
    <name evidence="1" type="ORF">Sangu_1104700</name>
</gene>
<name>A0AAW2NYF5_9LAMI</name>
<dbReference type="EMBL" id="JACGWK010000006">
    <property type="protein sequence ID" value="KAL0348769.1"/>
    <property type="molecule type" value="Genomic_DNA"/>
</dbReference>
<reference evidence="1" key="2">
    <citation type="journal article" date="2024" name="Plant">
        <title>Genomic evolution and insights into agronomic trait innovations of Sesamum species.</title>
        <authorList>
            <person name="Miao H."/>
            <person name="Wang L."/>
            <person name="Qu L."/>
            <person name="Liu H."/>
            <person name="Sun Y."/>
            <person name="Le M."/>
            <person name="Wang Q."/>
            <person name="Wei S."/>
            <person name="Zheng Y."/>
            <person name="Lin W."/>
            <person name="Duan Y."/>
            <person name="Cao H."/>
            <person name="Xiong S."/>
            <person name="Wang X."/>
            <person name="Wei L."/>
            <person name="Li C."/>
            <person name="Ma Q."/>
            <person name="Ju M."/>
            <person name="Zhao R."/>
            <person name="Li G."/>
            <person name="Mu C."/>
            <person name="Tian Q."/>
            <person name="Mei H."/>
            <person name="Zhang T."/>
            <person name="Gao T."/>
            <person name="Zhang H."/>
        </authorList>
    </citation>
    <scope>NUCLEOTIDE SEQUENCE</scope>
    <source>
        <strain evidence="1">G01</strain>
    </source>
</reference>
<comment type="caution">
    <text evidence="1">The sequence shown here is derived from an EMBL/GenBank/DDBJ whole genome shotgun (WGS) entry which is preliminary data.</text>
</comment>